<evidence type="ECO:0000313" key="2">
    <source>
        <dbReference type="Proteomes" id="UP000284824"/>
    </source>
</evidence>
<name>A0A438M0T1_9ACTN</name>
<protein>
    <submittedName>
        <fullName evidence="1">Uncharacterized protein</fullName>
    </submittedName>
</protein>
<organism evidence="1 2">
    <name type="scientific">Nonomuraea polychroma</name>
    <dbReference type="NCBI Taxonomy" id="46176"/>
    <lineage>
        <taxon>Bacteria</taxon>
        <taxon>Bacillati</taxon>
        <taxon>Actinomycetota</taxon>
        <taxon>Actinomycetes</taxon>
        <taxon>Streptosporangiales</taxon>
        <taxon>Streptosporangiaceae</taxon>
        <taxon>Nonomuraea</taxon>
    </lineage>
</organism>
<dbReference type="Proteomes" id="UP000284824">
    <property type="component" value="Unassembled WGS sequence"/>
</dbReference>
<dbReference type="EMBL" id="SAUN01000001">
    <property type="protein sequence ID" value="RVX39133.1"/>
    <property type="molecule type" value="Genomic_DNA"/>
</dbReference>
<dbReference type="AlphaFoldDB" id="A0A438M0T1"/>
<evidence type="ECO:0000313" key="1">
    <source>
        <dbReference type="EMBL" id="RVX39133.1"/>
    </source>
</evidence>
<comment type="caution">
    <text evidence="1">The sequence shown here is derived from an EMBL/GenBank/DDBJ whole genome shotgun (WGS) entry which is preliminary data.</text>
</comment>
<reference evidence="1 2" key="1">
    <citation type="submission" date="2019-01" db="EMBL/GenBank/DDBJ databases">
        <title>Sequencing the genomes of 1000 actinobacteria strains.</title>
        <authorList>
            <person name="Klenk H.-P."/>
        </authorList>
    </citation>
    <scope>NUCLEOTIDE SEQUENCE [LARGE SCALE GENOMIC DNA]</scope>
    <source>
        <strain evidence="1 2">DSM 43925</strain>
    </source>
</reference>
<proteinExistence type="predicted"/>
<accession>A0A438M0T1</accession>
<keyword evidence="2" id="KW-1185">Reference proteome</keyword>
<gene>
    <name evidence="1" type="ORF">EDD27_1476</name>
</gene>
<sequence>MASRAEAFWIDVDHDREMASDGVSRFGHYVRARADDFREAWEWEESRTAQFAAMAWRVATGPIMAPGYIRFHPRLLSARTEVNDWDGSLVGITTLVTPWPQALACSREWRAGEWWRDWPTEPNVGPDTVRYLDPSGEELSRGERFLMASATLAFPLPAQPLPPLPTELPTELAAVARAYIKVLVAEMNRIVFPLIATVERS</sequence>